<evidence type="ECO:0000256" key="1">
    <source>
        <dbReference type="SAM" id="MobiDB-lite"/>
    </source>
</evidence>
<evidence type="ECO:0000256" key="2">
    <source>
        <dbReference type="SAM" id="SignalP"/>
    </source>
</evidence>
<reference evidence="3 4" key="1">
    <citation type="submission" date="2021-01" db="EMBL/GenBank/DDBJ databases">
        <title>Whole genome shotgun sequence of Catellatospora bangladeshensis NBRC 107357.</title>
        <authorList>
            <person name="Komaki H."/>
            <person name="Tamura T."/>
        </authorList>
    </citation>
    <scope>NUCLEOTIDE SEQUENCE [LARGE SCALE GENOMIC DNA]</scope>
    <source>
        <strain evidence="3 4">NBRC 107357</strain>
    </source>
</reference>
<comment type="caution">
    <text evidence="3">The sequence shown here is derived from an EMBL/GenBank/DDBJ whole genome shotgun (WGS) entry which is preliminary data.</text>
</comment>
<dbReference type="Proteomes" id="UP000601223">
    <property type="component" value="Unassembled WGS sequence"/>
</dbReference>
<feature type="region of interest" description="Disordered" evidence="1">
    <location>
        <begin position="122"/>
        <end position="144"/>
    </location>
</feature>
<name>A0A8J3JSS8_9ACTN</name>
<feature type="chain" id="PRO_5035244978" evidence="2">
    <location>
        <begin position="31"/>
        <end position="144"/>
    </location>
</feature>
<accession>A0A8J3JSS8</accession>
<proteinExistence type="predicted"/>
<gene>
    <name evidence="3" type="ORF">Cba03nite_76060</name>
</gene>
<sequence>MVKLSKKTLVTVGAAGVLALGIAVPTAAMAADRDTGSSSAQQGRQEHQQQFAAALAKELGVDEAKVTAALEKVRTQLHPDGKSGEKKNGSADRTAQLKERLAAAVKEGKLTQAEADAISKAAEAGVLGGHTRGSDRNSSGRSGE</sequence>
<keyword evidence="4" id="KW-1185">Reference proteome</keyword>
<protein>
    <submittedName>
        <fullName evidence="3">Uncharacterized protein</fullName>
    </submittedName>
</protein>
<dbReference type="RefSeq" id="WP_203757115.1">
    <property type="nucleotide sequence ID" value="NZ_BONF01000063.1"/>
</dbReference>
<dbReference type="EMBL" id="BONF01000063">
    <property type="protein sequence ID" value="GIF86257.1"/>
    <property type="molecule type" value="Genomic_DNA"/>
</dbReference>
<feature type="region of interest" description="Disordered" evidence="1">
    <location>
        <begin position="72"/>
        <end position="100"/>
    </location>
</feature>
<feature type="signal peptide" evidence="2">
    <location>
        <begin position="1"/>
        <end position="30"/>
    </location>
</feature>
<evidence type="ECO:0000313" key="3">
    <source>
        <dbReference type="EMBL" id="GIF86257.1"/>
    </source>
</evidence>
<organism evidence="3 4">
    <name type="scientific">Catellatospora bangladeshensis</name>
    <dbReference type="NCBI Taxonomy" id="310355"/>
    <lineage>
        <taxon>Bacteria</taxon>
        <taxon>Bacillati</taxon>
        <taxon>Actinomycetota</taxon>
        <taxon>Actinomycetes</taxon>
        <taxon>Micromonosporales</taxon>
        <taxon>Micromonosporaceae</taxon>
        <taxon>Catellatospora</taxon>
    </lineage>
</organism>
<keyword evidence="2" id="KW-0732">Signal</keyword>
<evidence type="ECO:0000313" key="4">
    <source>
        <dbReference type="Proteomes" id="UP000601223"/>
    </source>
</evidence>
<dbReference type="AlphaFoldDB" id="A0A8J3JSS8"/>